<keyword evidence="18" id="KW-1185">Reference proteome</keyword>
<feature type="transmembrane region" description="Helical" evidence="14">
    <location>
        <begin position="427"/>
        <end position="449"/>
    </location>
</feature>
<dbReference type="InterPro" id="IPR051280">
    <property type="entry name" value="Cl-channel/antiporter"/>
</dbReference>
<comment type="caution">
    <text evidence="14">Lacks conserved residue(s) required for the propagation of feature annotation.</text>
</comment>
<dbReference type="SUPFAM" id="SSF81340">
    <property type="entry name" value="Clc chloride channel"/>
    <property type="match status" value="1"/>
</dbReference>
<gene>
    <name evidence="17" type="ORF">KFL_003380090</name>
</gene>
<keyword evidence="3 14" id="KW-0813">Transport</keyword>
<feature type="transmembrane region" description="Helical" evidence="14">
    <location>
        <begin position="520"/>
        <end position="553"/>
    </location>
</feature>
<comment type="similarity">
    <text evidence="2 14">Belongs to the chloride channel (TC 2.A.49) family.</text>
</comment>
<evidence type="ECO:0000256" key="2">
    <source>
        <dbReference type="ARBA" id="ARBA00009476"/>
    </source>
</evidence>
<keyword evidence="12 14" id="KW-0868">Chloride</keyword>
<dbReference type="STRING" id="105231.A0A1Y1I899"/>
<comment type="subcellular location">
    <subcellularLocation>
        <location evidence="1 14">Membrane</location>
        <topology evidence="1 14">Multi-pass membrane protein</topology>
    </subcellularLocation>
</comment>
<evidence type="ECO:0000259" key="16">
    <source>
        <dbReference type="PROSITE" id="PS51371"/>
    </source>
</evidence>
<keyword evidence="7 14" id="KW-1133">Transmembrane helix</keyword>
<feature type="transmembrane region" description="Helical" evidence="14">
    <location>
        <begin position="141"/>
        <end position="162"/>
    </location>
</feature>
<dbReference type="SMART" id="SM00116">
    <property type="entry name" value="CBS"/>
    <property type="match status" value="2"/>
</dbReference>
<sequence>MADDLKSPLLGSFGSSNGHPPPAQVGVEHGHIISRGVSPRGQNDSPQGFHNQADLTGAEYSSGDGGSPRPEYFGNVGVQTEDLKEVPDLENGECEVKVTTGPASVGPIIESLDYEINENQIYKEHRDRVAGYRWQYVLLKWLFAFIIGLGTALTAFAINLGVENAAGAKFILLFKFMREGRVWLSFVVYTLVNFGLVLTSSLLVAYVAPAAAGSGIPEVKSYLNGNDIPEILSLRTLGTKIVGSVGSVGGGLAVGKEGPLVHTGAGIAALLGQGGSTKWGMTWGWLRLFKNDRDRRDLVTCGAAAGVAAAFRAPIGGVLFAMEEAASWLSSHLLWRVFFTTAVVSVTIKAAMGWCSKPGACGLFGAGGFILFSEPTARHGYTFFELLPTAVIGVTGGLLGALFNTLNCKVTKWRRNTLAPRGKRYQVAEAAVVSLLTSIVGFSFALLGYCKACPDPETHPNVTCPRRSGHFGNFVNFNCASQTGEYNPLATLFLSTNDDAIRNLFSTNTPLEYPPRSLLLFFVAFYCLAIITYGVAVPSGLFVPAILSGATYGRLMGVMLTRHFGPEMVDEGRYALIGAASFLGGSMRMTVSLCVILLELTDQLSLLPLVMFVLLISKSVGDKFTKGIYDAHILLKKVPFLEEKPEHYMRNITAYQAASKKLVTLSRVEKVRRIMQVLSSCHHNSFPVIDRAEGAEEHFSGLILRHTLLVLLTGKQDFQRSPKIRRLDTVMGTIHGGRVGAGAGGPTHDTYNDFAKPGSGKMLRVQDVALTEDEMEHYIDLAPFLNPAPFVVQEHMSLTKVYNLFRQLGRRHLAVIPAPQQIVGIITRKDLLPERLEALFPEAVHHHHLQ</sequence>
<dbReference type="PANTHER" id="PTHR11689">
    <property type="entry name" value="CHLORIDE CHANNEL PROTEIN CLC FAMILY MEMBER"/>
    <property type="match status" value="1"/>
</dbReference>
<keyword evidence="10 14" id="KW-0472">Membrane</keyword>
<evidence type="ECO:0000256" key="13">
    <source>
        <dbReference type="PROSITE-ProRule" id="PRU00703"/>
    </source>
</evidence>
<feature type="transmembrane region" description="Helical" evidence="14">
    <location>
        <begin position="182"/>
        <end position="208"/>
    </location>
</feature>
<keyword evidence="6" id="KW-0407">Ion channel</keyword>
<dbReference type="OrthoDB" id="428525at2759"/>
<dbReference type="EMBL" id="DF237287">
    <property type="protein sequence ID" value="GAQ87204.1"/>
    <property type="molecule type" value="Genomic_DNA"/>
</dbReference>
<evidence type="ECO:0000256" key="8">
    <source>
        <dbReference type="ARBA" id="ARBA00023065"/>
    </source>
</evidence>
<proteinExistence type="inferred from homology"/>
<dbReference type="GO" id="GO:0034707">
    <property type="term" value="C:chloride channel complex"/>
    <property type="evidence" value="ECO:0007669"/>
    <property type="project" value="UniProtKB-KW"/>
</dbReference>
<dbReference type="GO" id="GO:0005247">
    <property type="term" value="F:voltage-gated chloride channel activity"/>
    <property type="evidence" value="ECO:0007669"/>
    <property type="project" value="InterPro"/>
</dbReference>
<dbReference type="InterPro" id="IPR000644">
    <property type="entry name" value="CBS_dom"/>
</dbReference>
<organism evidence="17 18">
    <name type="scientific">Klebsormidium nitens</name>
    <name type="common">Green alga</name>
    <name type="synonym">Ulothrix nitens</name>
    <dbReference type="NCBI Taxonomy" id="105231"/>
    <lineage>
        <taxon>Eukaryota</taxon>
        <taxon>Viridiplantae</taxon>
        <taxon>Streptophyta</taxon>
        <taxon>Klebsormidiophyceae</taxon>
        <taxon>Klebsormidiales</taxon>
        <taxon>Klebsormidiaceae</taxon>
        <taxon>Klebsormidium</taxon>
    </lineage>
</organism>
<accession>A0A1Y1I899</accession>
<dbReference type="Gene3D" id="1.10.3080.10">
    <property type="entry name" value="Clc chloride channel"/>
    <property type="match status" value="1"/>
</dbReference>
<keyword evidence="9 13" id="KW-0129">CBS domain</keyword>
<dbReference type="GO" id="GO:0022857">
    <property type="term" value="F:transmembrane transporter activity"/>
    <property type="evidence" value="ECO:0000318"/>
    <property type="project" value="GO_Central"/>
</dbReference>
<dbReference type="AlphaFoldDB" id="A0A1Y1I899"/>
<dbReference type="Pfam" id="PF00654">
    <property type="entry name" value="Voltage_CLC"/>
    <property type="match status" value="1"/>
</dbReference>
<feature type="transmembrane region" description="Helical" evidence="14">
    <location>
        <begin position="333"/>
        <end position="352"/>
    </location>
</feature>
<feature type="transmembrane region" description="Helical" evidence="14">
    <location>
        <begin position="383"/>
        <end position="406"/>
    </location>
</feature>
<feature type="domain" description="CBS" evidence="16">
    <location>
        <begin position="785"/>
        <end position="842"/>
    </location>
</feature>
<dbReference type="PRINTS" id="PR00762">
    <property type="entry name" value="CLCHANNEL"/>
</dbReference>
<keyword evidence="5" id="KW-0677">Repeat</keyword>
<feature type="transmembrane region" description="Helical" evidence="14">
    <location>
        <begin position="604"/>
        <end position="621"/>
    </location>
</feature>
<dbReference type="PROSITE" id="PS51371">
    <property type="entry name" value="CBS"/>
    <property type="match status" value="2"/>
</dbReference>
<evidence type="ECO:0000256" key="7">
    <source>
        <dbReference type="ARBA" id="ARBA00022989"/>
    </source>
</evidence>
<evidence type="ECO:0000256" key="5">
    <source>
        <dbReference type="ARBA" id="ARBA00022737"/>
    </source>
</evidence>
<dbReference type="CDD" id="cd04591">
    <property type="entry name" value="CBS_pair_voltage-gated_CLC_euk_bac"/>
    <property type="match status" value="1"/>
</dbReference>
<dbReference type="SUPFAM" id="SSF54631">
    <property type="entry name" value="CBS-domain pair"/>
    <property type="match status" value="1"/>
</dbReference>
<dbReference type="CDD" id="cd03685">
    <property type="entry name" value="ClC_6_like"/>
    <property type="match status" value="1"/>
</dbReference>
<dbReference type="Gene3D" id="3.10.580.10">
    <property type="entry name" value="CBS-domain"/>
    <property type="match status" value="1"/>
</dbReference>
<reference evidence="17 18" key="1">
    <citation type="journal article" date="2014" name="Nat. Commun.">
        <title>Klebsormidium flaccidum genome reveals primary factors for plant terrestrial adaptation.</title>
        <authorList>
            <person name="Hori K."/>
            <person name="Maruyama F."/>
            <person name="Fujisawa T."/>
            <person name="Togashi T."/>
            <person name="Yamamoto N."/>
            <person name="Seo M."/>
            <person name="Sato S."/>
            <person name="Yamada T."/>
            <person name="Mori H."/>
            <person name="Tajima N."/>
            <person name="Moriyama T."/>
            <person name="Ikeuchi M."/>
            <person name="Watanabe M."/>
            <person name="Wada H."/>
            <person name="Kobayashi K."/>
            <person name="Saito M."/>
            <person name="Masuda T."/>
            <person name="Sasaki-Sekimoto Y."/>
            <person name="Mashiguchi K."/>
            <person name="Awai K."/>
            <person name="Shimojima M."/>
            <person name="Masuda S."/>
            <person name="Iwai M."/>
            <person name="Nobusawa T."/>
            <person name="Narise T."/>
            <person name="Kondo S."/>
            <person name="Saito H."/>
            <person name="Sato R."/>
            <person name="Murakawa M."/>
            <person name="Ihara Y."/>
            <person name="Oshima-Yamada Y."/>
            <person name="Ohtaka K."/>
            <person name="Satoh M."/>
            <person name="Sonobe K."/>
            <person name="Ishii M."/>
            <person name="Ohtani R."/>
            <person name="Kanamori-Sato M."/>
            <person name="Honoki R."/>
            <person name="Miyazaki D."/>
            <person name="Mochizuki H."/>
            <person name="Umetsu J."/>
            <person name="Higashi K."/>
            <person name="Shibata D."/>
            <person name="Kamiya Y."/>
            <person name="Sato N."/>
            <person name="Nakamura Y."/>
            <person name="Tabata S."/>
            <person name="Ida S."/>
            <person name="Kurokawa K."/>
            <person name="Ohta H."/>
        </authorList>
    </citation>
    <scope>NUCLEOTIDE SEQUENCE [LARGE SCALE GENOMIC DNA]</scope>
    <source>
        <strain evidence="17 18">NIES-2285</strain>
    </source>
</reference>
<dbReference type="InterPro" id="IPR001807">
    <property type="entry name" value="ClC"/>
</dbReference>
<dbReference type="PANTHER" id="PTHR11689:SF136">
    <property type="entry name" value="H(+)_CL(-) EXCHANGE TRANSPORTER 7"/>
    <property type="match status" value="1"/>
</dbReference>
<evidence type="ECO:0000256" key="9">
    <source>
        <dbReference type="ARBA" id="ARBA00023122"/>
    </source>
</evidence>
<dbReference type="InterPro" id="IPR014743">
    <property type="entry name" value="Cl-channel_core"/>
</dbReference>
<dbReference type="PRINTS" id="PR01120">
    <property type="entry name" value="CLCHANNELPLT"/>
</dbReference>
<dbReference type="InterPro" id="IPR046342">
    <property type="entry name" value="CBS_dom_sf"/>
</dbReference>
<feature type="region of interest" description="Disordered" evidence="15">
    <location>
        <begin position="1"/>
        <end position="74"/>
    </location>
</feature>
<feature type="transmembrane region" description="Helical" evidence="14">
    <location>
        <begin position="298"/>
        <end position="321"/>
    </location>
</feature>
<keyword evidence="11" id="KW-0869">Chloride channel</keyword>
<name>A0A1Y1I899_KLENI</name>
<evidence type="ECO:0000256" key="1">
    <source>
        <dbReference type="ARBA" id="ARBA00004141"/>
    </source>
</evidence>
<evidence type="ECO:0000256" key="12">
    <source>
        <dbReference type="ARBA" id="ARBA00023214"/>
    </source>
</evidence>
<evidence type="ECO:0000256" key="3">
    <source>
        <dbReference type="ARBA" id="ARBA00022448"/>
    </source>
</evidence>
<dbReference type="Proteomes" id="UP000054558">
    <property type="component" value="Unassembled WGS sequence"/>
</dbReference>
<evidence type="ECO:0000256" key="11">
    <source>
        <dbReference type="ARBA" id="ARBA00023173"/>
    </source>
</evidence>
<evidence type="ECO:0000256" key="14">
    <source>
        <dbReference type="RuleBase" id="RU361221"/>
    </source>
</evidence>
<evidence type="ECO:0000313" key="18">
    <source>
        <dbReference type="Proteomes" id="UP000054558"/>
    </source>
</evidence>
<keyword evidence="8 14" id="KW-0406">Ion transport</keyword>
<dbReference type="OMA" id="METTGSM"/>
<evidence type="ECO:0000256" key="15">
    <source>
        <dbReference type="SAM" id="MobiDB-lite"/>
    </source>
</evidence>
<evidence type="ECO:0000313" key="17">
    <source>
        <dbReference type="EMBL" id="GAQ87204.1"/>
    </source>
</evidence>
<dbReference type="InterPro" id="IPR002251">
    <property type="entry name" value="Cl_channel_pln"/>
</dbReference>
<evidence type="ECO:0000256" key="10">
    <source>
        <dbReference type="ARBA" id="ARBA00023136"/>
    </source>
</evidence>
<feature type="domain" description="CBS" evidence="16">
    <location>
        <begin position="658"/>
        <end position="718"/>
    </location>
</feature>
<evidence type="ECO:0000256" key="6">
    <source>
        <dbReference type="ARBA" id="ARBA00022882"/>
    </source>
</evidence>
<keyword evidence="6" id="KW-0851">Voltage-gated channel</keyword>
<evidence type="ECO:0000256" key="4">
    <source>
        <dbReference type="ARBA" id="ARBA00022692"/>
    </source>
</evidence>
<keyword evidence="4 14" id="KW-0812">Transmembrane</keyword>
<dbReference type="Pfam" id="PF00571">
    <property type="entry name" value="CBS"/>
    <property type="match status" value="1"/>
</dbReference>
<feature type="compositionally biased region" description="Polar residues" evidence="15">
    <location>
        <begin position="40"/>
        <end position="54"/>
    </location>
</feature>
<protein>
    <recommendedName>
        <fullName evidence="14">Chloride channel protein</fullName>
    </recommendedName>
</protein>